<evidence type="ECO:0000313" key="1">
    <source>
        <dbReference type="EMBL" id="NKG19429.1"/>
    </source>
</evidence>
<dbReference type="Proteomes" id="UP000746595">
    <property type="component" value="Unassembled WGS sequence"/>
</dbReference>
<dbReference type="RefSeq" id="WP_168150384.1">
    <property type="nucleotide sequence ID" value="NZ_JAAWVT010000001.1"/>
</dbReference>
<accession>A0ABX1G062</accession>
<sequence>MSSIPSLEMNRGAMNWPEALPSMLHSTESRPVWTQENEHAQLTFFANELLEISFSPRTELTAPTAMELLAIANARLEHRIKYLLIDICSLDRIDVEVSRIFNSVTEGIRIALLGAGPTDRVLARFFVRKIDPLRRFTYTERRQDALAFLLEND</sequence>
<dbReference type="EMBL" id="JAAWVT010000001">
    <property type="protein sequence ID" value="NKG19429.1"/>
    <property type="molecule type" value="Genomic_DNA"/>
</dbReference>
<evidence type="ECO:0000313" key="2">
    <source>
        <dbReference type="Proteomes" id="UP000746595"/>
    </source>
</evidence>
<protein>
    <recommendedName>
        <fullName evidence="3">STAS domain-containing protein</fullName>
    </recommendedName>
</protein>
<comment type="caution">
    <text evidence="1">The sequence shown here is derived from an EMBL/GenBank/DDBJ whole genome shotgun (WGS) entry which is preliminary data.</text>
</comment>
<gene>
    <name evidence="1" type="ORF">HED64_01745</name>
</gene>
<organism evidence="1 2">
    <name type="scientific">Paeniglutamicibacter terrestris</name>
    <dbReference type="NCBI Taxonomy" id="2723403"/>
    <lineage>
        <taxon>Bacteria</taxon>
        <taxon>Bacillati</taxon>
        <taxon>Actinomycetota</taxon>
        <taxon>Actinomycetes</taxon>
        <taxon>Micrococcales</taxon>
        <taxon>Micrococcaceae</taxon>
        <taxon>Paeniglutamicibacter</taxon>
    </lineage>
</organism>
<proteinExistence type="predicted"/>
<keyword evidence="2" id="KW-1185">Reference proteome</keyword>
<reference evidence="1 2" key="1">
    <citation type="submission" date="2020-04" db="EMBL/GenBank/DDBJ databases">
        <title>Paeniglutamicibacter sp. ANT13_2, a novel actinomycete isolated from sediment in Antarctica.</title>
        <authorList>
            <person name="Sakdapetsiri C."/>
            <person name="Pinyakong O."/>
        </authorList>
    </citation>
    <scope>NUCLEOTIDE SEQUENCE [LARGE SCALE GENOMIC DNA]</scope>
    <source>
        <strain evidence="1 2">ANT13_2</strain>
    </source>
</reference>
<evidence type="ECO:0008006" key="3">
    <source>
        <dbReference type="Google" id="ProtNLM"/>
    </source>
</evidence>
<name>A0ABX1G062_9MICC</name>